<dbReference type="EMBL" id="KQ435775">
    <property type="protein sequence ID" value="KOX75046.1"/>
    <property type="molecule type" value="Genomic_DNA"/>
</dbReference>
<reference evidence="1 2" key="1">
    <citation type="submission" date="2015-07" db="EMBL/GenBank/DDBJ databases">
        <title>The genome of Melipona quadrifasciata.</title>
        <authorList>
            <person name="Pan H."/>
            <person name="Kapheim K."/>
        </authorList>
    </citation>
    <scope>NUCLEOTIDE SEQUENCE [LARGE SCALE GENOMIC DNA]</scope>
    <source>
        <strain evidence="1">0111107301</strain>
        <tissue evidence="1">Whole body</tissue>
    </source>
</reference>
<proteinExistence type="predicted"/>
<organism evidence="1 2">
    <name type="scientific">Melipona quadrifasciata</name>
    <dbReference type="NCBI Taxonomy" id="166423"/>
    <lineage>
        <taxon>Eukaryota</taxon>
        <taxon>Metazoa</taxon>
        <taxon>Ecdysozoa</taxon>
        <taxon>Arthropoda</taxon>
        <taxon>Hexapoda</taxon>
        <taxon>Insecta</taxon>
        <taxon>Pterygota</taxon>
        <taxon>Neoptera</taxon>
        <taxon>Endopterygota</taxon>
        <taxon>Hymenoptera</taxon>
        <taxon>Apocrita</taxon>
        <taxon>Aculeata</taxon>
        <taxon>Apoidea</taxon>
        <taxon>Anthophila</taxon>
        <taxon>Apidae</taxon>
        <taxon>Melipona</taxon>
    </lineage>
</organism>
<dbReference type="AlphaFoldDB" id="A0A0M9A2E2"/>
<keyword evidence="2" id="KW-1185">Reference proteome</keyword>
<name>A0A0M9A2E2_9HYME</name>
<protein>
    <submittedName>
        <fullName evidence="1">Uncharacterized protein</fullName>
    </submittedName>
</protein>
<accession>A0A0M9A2E2</accession>
<evidence type="ECO:0000313" key="2">
    <source>
        <dbReference type="Proteomes" id="UP000053105"/>
    </source>
</evidence>
<sequence length="575" mass="65890">MDLHSMLQQHRFDFIIRFVLAKTIPTSSGGEKKKKEQLHRIKKTARLVLHVLHQPHLNIRPREIRDLKGVSWKLFYLWEIHDASQGAIKHGPCDARVCSICAEIAWDSLCELAQRKLKGRQREAFTRTTFNRRCSQSVPTKQPLDSPLDSPIEQIEKMYRMLSIGYKIIASKKCTDQRKSKISEILGDEISSTQKVAKLLPPRFTGHSPIVIETILSRKAKKSYVQFVSVTDFTILQIYLCATDLVEQKYISTQTQGVFNLSALAAAFKNVHQHCVASFTAKKVKKDEKHLMFRSRTTHVETKTQARFLEYATLPRSSRCRGILLSKGPLFYPERQSPYLGRFFKGEVSEQRLAPRSHVDTLAPYKRSVSWHETIQSAMMPQSVSSGLDAETPLPNSRNNYIQSAINPQPASSSLDAETPRTHLPDSHWLVNASRDTLTNNIRTLVTIISSEVSKYQIVILKDHDESQKYKTQPPVSPRQRRSCDLCNGNVSLSTTENRLKESLSVTEPKGIKELIHFLRQSNLCDKLLFKLWNNEETLKNLFAKVKDPFVQKELPRAVHFNPWCVKILKNCFED</sequence>
<dbReference type="Proteomes" id="UP000053105">
    <property type="component" value="Unassembled WGS sequence"/>
</dbReference>
<evidence type="ECO:0000313" key="1">
    <source>
        <dbReference type="EMBL" id="KOX75046.1"/>
    </source>
</evidence>
<gene>
    <name evidence="1" type="ORF">WN51_12731</name>
</gene>